<keyword evidence="5" id="KW-0378">Hydrolase</keyword>
<comment type="catalytic activity">
    <reaction evidence="1">
        <text>a beta-lactam + H2O = a substituted beta-amino acid</text>
        <dbReference type="Rhea" id="RHEA:20401"/>
        <dbReference type="ChEBI" id="CHEBI:15377"/>
        <dbReference type="ChEBI" id="CHEBI:35627"/>
        <dbReference type="ChEBI" id="CHEBI:140347"/>
        <dbReference type="EC" id="3.5.2.6"/>
    </reaction>
</comment>
<protein>
    <recommendedName>
        <fullName evidence="3">beta-lactamase</fullName>
        <ecNumber evidence="3">3.5.2.6</ecNumber>
    </recommendedName>
</protein>
<dbReference type="EC" id="3.5.2.6" evidence="3"/>
<dbReference type="PRINTS" id="PR00118">
    <property type="entry name" value="BLACTAMASEA"/>
</dbReference>
<evidence type="ECO:0000313" key="5">
    <source>
        <dbReference type="EMBL" id="ANO35253.1"/>
    </source>
</evidence>
<dbReference type="EMBL" id="CP016178">
    <property type="protein sequence ID" value="ANO35253.1"/>
    <property type="molecule type" value="Genomic_DNA"/>
</dbReference>
<evidence type="ECO:0000259" key="4">
    <source>
        <dbReference type="Pfam" id="PF13354"/>
    </source>
</evidence>
<dbReference type="AlphaFoldDB" id="A0AAN1CU16"/>
<evidence type="ECO:0000313" key="6">
    <source>
        <dbReference type="Proteomes" id="UP000092018"/>
    </source>
</evidence>
<dbReference type="NCBIfam" id="NF033103">
    <property type="entry name" value="bla_class_A"/>
    <property type="match status" value="1"/>
</dbReference>
<proteinExistence type="inferred from homology"/>
<dbReference type="Pfam" id="PF13354">
    <property type="entry name" value="Beta-lactamase2"/>
    <property type="match status" value="1"/>
</dbReference>
<dbReference type="Proteomes" id="UP000092018">
    <property type="component" value="Chromosome 2"/>
</dbReference>
<reference evidence="5 6" key="1">
    <citation type="submission" date="2016-06" db="EMBL/GenBank/DDBJ databases">
        <title>Adaptive Radiation by Waves of Gene Transfer Leads to Fine-Scale Resource Partitioning in Marine Microbes.</title>
        <authorList>
            <person name="Hehemann J.-H."/>
            <person name="Arevalo P."/>
            <person name="Datta M.S."/>
            <person name="Yu X."/>
            <person name="Corzett C."/>
            <person name="Henschel A."/>
            <person name="Preheim S.P."/>
            <person name="Timberlake S."/>
            <person name="Alm E.J."/>
            <person name="Polz M.F."/>
        </authorList>
    </citation>
    <scope>NUCLEOTIDE SEQUENCE [LARGE SCALE GENOMIC DNA]</scope>
    <source>
        <strain evidence="5 6">FF50</strain>
    </source>
</reference>
<dbReference type="InterPro" id="IPR000871">
    <property type="entry name" value="Beta-lactam_class-A"/>
</dbReference>
<gene>
    <name evidence="5" type="ORF">A6E01_15670</name>
</gene>
<dbReference type="GO" id="GO:0008800">
    <property type="term" value="F:beta-lactamase activity"/>
    <property type="evidence" value="ECO:0007669"/>
    <property type="project" value="UniProtKB-EC"/>
</dbReference>
<dbReference type="SUPFAM" id="SSF56601">
    <property type="entry name" value="beta-lactamase/transpeptidase-like"/>
    <property type="match status" value="1"/>
</dbReference>
<accession>A0AAN1CU16</accession>
<feature type="domain" description="Beta-lactamase class A catalytic" evidence="4">
    <location>
        <begin position="33"/>
        <end position="279"/>
    </location>
</feature>
<dbReference type="PANTHER" id="PTHR35333">
    <property type="entry name" value="BETA-LACTAMASE"/>
    <property type="match status" value="1"/>
</dbReference>
<dbReference type="Gene3D" id="3.40.710.10">
    <property type="entry name" value="DD-peptidase/beta-lactamase superfamily"/>
    <property type="match status" value="1"/>
</dbReference>
<evidence type="ECO:0000256" key="1">
    <source>
        <dbReference type="ARBA" id="ARBA00001526"/>
    </source>
</evidence>
<sequence>MKRIFISIQPKQVEAITAPLVGRVGFAAQLIGSDKIIAYNGDMTFPMASTYKVPAAVTLLKRVEAGEVKLDDMVELHLDDMVAGDNVIAENFVHPGLQLSVANLIEPMITMSDNTAADFVISLAGGPKAITDAMRKLGIKDMRIDRNIKDLFRDVLGMDSPATVAAVEEFMQSNPEMVTQLVMFPKNPKYEADPRDQSTPFAMLDLLMKIDSATAISEDSRDFLIASMSRTRTGAGRIKGLLPRGTPVAHKTGTATGVANDVGYVTLPDGRRFAIAIYTASSDTPMADRDRAVAEVARTLYDYFATN</sequence>
<comment type="similarity">
    <text evidence="2">Belongs to the class-A beta-lactamase family.</text>
</comment>
<name>A0AAN1CU16_9VIBR</name>
<dbReference type="KEGG" id="vbr:A6E01_15670"/>
<dbReference type="GO" id="GO:0046677">
    <property type="term" value="P:response to antibiotic"/>
    <property type="evidence" value="ECO:0007669"/>
    <property type="project" value="InterPro"/>
</dbReference>
<evidence type="ECO:0000256" key="3">
    <source>
        <dbReference type="ARBA" id="ARBA00012865"/>
    </source>
</evidence>
<organism evidence="5 6">
    <name type="scientific">Vibrio breoganii</name>
    <dbReference type="NCBI Taxonomy" id="553239"/>
    <lineage>
        <taxon>Bacteria</taxon>
        <taxon>Pseudomonadati</taxon>
        <taxon>Pseudomonadota</taxon>
        <taxon>Gammaproteobacteria</taxon>
        <taxon>Vibrionales</taxon>
        <taxon>Vibrionaceae</taxon>
        <taxon>Vibrio</taxon>
    </lineage>
</organism>
<dbReference type="InterPro" id="IPR045155">
    <property type="entry name" value="Beta-lactam_cat"/>
</dbReference>
<dbReference type="InterPro" id="IPR012338">
    <property type="entry name" value="Beta-lactam/transpept-like"/>
</dbReference>
<evidence type="ECO:0000256" key="2">
    <source>
        <dbReference type="ARBA" id="ARBA00009009"/>
    </source>
</evidence>
<dbReference type="PANTHER" id="PTHR35333:SF3">
    <property type="entry name" value="BETA-LACTAMASE-TYPE TRANSPEPTIDASE FOLD CONTAINING PROTEIN"/>
    <property type="match status" value="1"/>
</dbReference>
<dbReference type="GO" id="GO:0030655">
    <property type="term" value="P:beta-lactam antibiotic catabolic process"/>
    <property type="evidence" value="ECO:0007669"/>
    <property type="project" value="InterPro"/>
</dbReference>